<evidence type="ECO:0000256" key="5">
    <source>
        <dbReference type="ARBA" id="ARBA00022679"/>
    </source>
</evidence>
<dbReference type="NCBIfam" id="TIGR00858">
    <property type="entry name" value="bioF"/>
    <property type="match status" value="1"/>
</dbReference>
<comment type="caution">
    <text evidence="11">The sequence shown here is derived from an EMBL/GenBank/DDBJ whole genome shotgun (WGS) entry which is preliminary data.</text>
</comment>
<feature type="binding site" evidence="9">
    <location>
        <position position="131"/>
    </location>
    <ligand>
        <name>substrate</name>
    </ligand>
</feature>
<comment type="subunit">
    <text evidence="4 9">Homodimer.</text>
</comment>
<keyword evidence="7 9" id="KW-0663">Pyridoxal phosphate</keyword>
<feature type="binding site" evidence="9">
    <location>
        <position position="204"/>
    </location>
    <ligand>
        <name>pyridoxal 5'-phosphate</name>
        <dbReference type="ChEBI" id="CHEBI:597326"/>
    </ligand>
</feature>
<dbReference type="GO" id="GO:0008710">
    <property type="term" value="F:8-amino-7-oxononanoate synthase activity"/>
    <property type="evidence" value="ECO:0007669"/>
    <property type="project" value="UniProtKB-EC"/>
</dbReference>
<comment type="catalytic activity">
    <reaction evidence="8 9">
        <text>6-carboxyhexanoyl-[ACP] + L-alanine + H(+) = (8S)-8-amino-7-oxononanoate + holo-[ACP] + CO2</text>
        <dbReference type="Rhea" id="RHEA:42288"/>
        <dbReference type="Rhea" id="RHEA-COMP:9685"/>
        <dbReference type="Rhea" id="RHEA-COMP:9955"/>
        <dbReference type="ChEBI" id="CHEBI:15378"/>
        <dbReference type="ChEBI" id="CHEBI:16526"/>
        <dbReference type="ChEBI" id="CHEBI:57972"/>
        <dbReference type="ChEBI" id="CHEBI:64479"/>
        <dbReference type="ChEBI" id="CHEBI:78846"/>
        <dbReference type="ChEBI" id="CHEBI:149468"/>
        <dbReference type="EC" id="2.3.1.47"/>
    </reaction>
</comment>
<comment type="similarity">
    <text evidence="3 9">Belongs to the class-II pyridoxal-phosphate-dependent aminotransferase family. BioF subfamily.</text>
</comment>
<reference evidence="11 12" key="1">
    <citation type="submission" date="2024-04" db="EMBL/GenBank/DDBJ databases">
        <title>Draft Genome Sequence of Isolates Cultured from Underwater Hawaii Seamounts in the North Pacific Ocean.</title>
        <authorList>
            <person name="Sharma I."/>
            <person name="Darden B."/>
            <person name="Creggett J."/>
            <person name="Taylor S."/>
            <person name="Grant M.P."/>
            <person name="Scott J."/>
            <person name="Attles S."/>
            <person name="Walker S."/>
            <person name="Johnson G."/>
            <person name="St. Cloud C."/>
        </authorList>
    </citation>
    <scope>NUCLEOTIDE SEQUENCE [LARGE SCALE GENOMIC DNA]</scope>
    <source>
        <strain evidence="11 12">03GJ23</strain>
    </source>
</reference>
<evidence type="ECO:0000313" key="12">
    <source>
        <dbReference type="Proteomes" id="UP001467669"/>
    </source>
</evidence>
<feature type="binding site" evidence="9">
    <location>
        <position position="350"/>
    </location>
    <ligand>
        <name>substrate</name>
    </ligand>
</feature>
<dbReference type="PROSITE" id="PS00599">
    <property type="entry name" value="AA_TRANSFER_CLASS_2"/>
    <property type="match status" value="1"/>
</dbReference>
<evidence type="ECO:0000313" key="11">
    <source>
        <dbReference type="EMBL" id="MEL7557427.1"/>
    </source>
</evidence>
<comment type="function">
    <text evidence="9">Catalyzes the decarboxylative condensation of pimeloyl-[acyl-carrier protein] and L-alanine to produce 8-amino-7-oxononanoate (AON), [acyl-carrier protein], and carbon dioxide.</text>
</comment>
<gene>
    <name evidence="9 11" type="primary">bioF</name>
    <name evidence="11" type="ORF">AAGW23_01045</name>
</gene>
<dbReference type="InterPro" id="IPR050087">
    <property type="entry name" value="AON_synthase_class-II"/>
</dbReference>
<feature type="binding site" evidence="9">
    <location>
        <position position="233"/>
    </location>
    <ligand>
        <name>pyridoxal 5'-phosphate</name>
        <dbReference type="ChEBI" id="CHEBI:597326"/>
    </ligand>
</feature>
<keyword evidence="5 9" id="KW-0808">Transferase</keyword>
<dbReference type="InterPro" id="IPR022834">
    <property type="entry name" value="AONS_Proteobacteria"/>
</dbReference>
<evidence type="ECO:0000256" key="6">
    <source>
        <dbReference type="ARBA" id="ARBA00022756"/>
    </source>
</evidence>
<evidence type="ECO:0000256" key="3">
    <source>
        <dbReference type="ARBA" id="ARBA00010008"/>
    </source>
</evidence>
<evidence type="ECO:0000256" key="1">
    <source>
        <dbReference type="ARBA" id="ARBA00001933"/>
    </source>
</evidence>
<evidence type="ECO:0000259" key="10">
    <source>
        <dbReference type="Pfam" id="PF00155"/>
    </source>
</evidence>
<evidence type="ECO:0000256" key="8">
    <source>
        <dbReference type="ARBA" id="ARBA00047715"/>
    </source>
</evidence>
<keyword evidence="6 9" id="KW-0093">Biotin biosynthesis</keyword>
<dbReference type="CDD" id="cd06454">
    <property type="entry name" value="KBL_like"/>
    <property type="match status" value="1"/>
</dbReference>
<comment type="cofactor">
    <cofactor evidence="1 9">
        <name>pyridoxal 5'-phosphate</name>
        <dbReference type="ChEBI" id="CHEBI:597326"/>
    </cofactor>
</comment>
<dbReference type="SUPFAM" id="SSF53383">
    <property type="entry name" value="PLP-dependent transferases"/>
    <property type="match status" value="1"/>
</dbReference>
<organism evidence="11 12">
    <name type="scientific">Stutzerimonas chloritidismutans</name>
    <name type="common">Pseudomonas chloritidismutans</name>
    <dbReference type="NCBI Taxonomy" id="203192"/>
    <lineage>
        <taxon>Bacteria</taxon>
        <taxon>Pseudomonadati</taxon>
        <taxon>Pseudomonadota</taxon>
        <taxon>Gammaproteobacteria</taxon>
        <taxon>Pseudomonadales</taxon>
        <taxon>Pseudomonadaceae</taxon>
        <taxon>Stutzerimonas</taxon>
    </lineage>
</organism>
<dbReference type="InterPro" id="IPR015421">
    <property type="entry name" value="PyrdxlP-dep_Trfase_major"/>
</dbReference>
<feature type="modified residue" description="N6-(pyridoxal phosphate)lysine" evidence="9">
    <location>
        <position position="236"/>
    </location>
</feature>
<protein>
    <recommendedName>
        <fullName evidence="9">8-amino-7-oxononanoate synthase</fullName>
        <shortName evidence="9">AONS</shortName>
        <ecNumber evidence="9">2.3.1.47</ecNumber>
    </recommendedName>
    <alternativeName>
        <fullName evidence="9">7-keto-8-amino-pelargonic acid synthase</fullName>
        <shortName evidence="9">7-KAP synthase</shortName>
        <shortName evidence="9">KAPA synthase</shortName>
    </alternativeName>
    <alternativeName>
        <fullName evidence="9">8-amino-7-ketopelargonate synthase</fullName>
    </alternativeName>
</protein>
<dbReference type="PANTHER" id="PTHR13693">
    <property type="entry name" value="CLASS II AMINOTRANSFERASE/8-AMINO-7-OXONONANOATE SYNTHASE"/>
    <property type="match status" value="1"/>
</dbReference>
<dbReference type="Pfam" id="PF00155">
    <property type="entry name" value="Aminotran_1_2"/>
    <property type="match status" value="1"/>
</dbReference>
<dbReference type="InterPro" id="IPR001917">
    <property type="entry name" value="Aminotrans_II_pyridoxalP_BS"/>
</dbReference>
<dbReference type="InterPro" id="IPR004723">
    <property type="entry name" value="AONS_Archaea/Proteobacteria"/>
</dbReference>
<accession>A0ABU9M2J0</accession>
<dbReference type="Gene3D" id="3.40.640.10">
    <property type="entry name" value="Type I PLP-dependent aspartate aminotransferase-like (Major domain)"/>
    <property type="match status" value="1"/>
</dbReference>
<dbReference type="Gene3D" id="3.90.1150.10">
    <property type="entry name" value="Aspartate Aminotransferase, domain 1"/>
    <property type="match status" value="1"/>
</dbReference>
<sequence length="393" mass="42083">MPFDLASRLAERRAAHLYRHRPLLETPQQPEVTVDGEPLLAFCSNDYLGLASHPDVIRALQQGAERWGVGGGASHLVMGHSTPHHQLEEALAEFTGRPRALLFSTGYMANLAVVTALVGQGDTVLEDRINHASLLDAGLLSGARFSRYLHNDSDSLTKRLEKAIGNTLVVTDGVFSMDGDLADLPALCAVANANNAWVMVDDAHGFGPLGNTGGGIVEHFGLGMADVPVLVGTLGKAFGTAGAFVAGSEELIETLIQFARPYIYTTSQPPAVACATLKSLELLRNEGWRRDHLNNLIARFRQRAGDIGLTLMDSPTPIQPILVGSSERALKLSAALRERGVLVGAIRPPTVPAGGARLRVTFSASHSEAQVERLLDILAECWNRMAEEPEANA</sequence>
<comment type="pathway">
    <text evidence="2 9">Cofactor biosynthesis; biotin biosynthesis.</text>
</comment>
<keyword evidence="12" id="KW-1185">Reference proteome</keyword>
<name>A0ABU9M2J0_STUCH</name>
<evidence type="ECO:0000256" key="2">
    <source>
        <dbReference type="ARBA" id="ARBA00004746"/>
    </source>
</evidence>
<proteinExistence type="inferred from homology"/>
<dbReference type="InterPro" id="IPR015424">
    <property type="entry name" value="PyrdxlP-dep_Trfase"/>
</dbReference>
<feature type="binding site" evidence="9">
    <location>
        <begin position="106"/>
        <end position="107"/>
    </location>
    <ligand>
        <name>pyridoxal 5'-phosphate</name>
        <dbReference type="ChEBI" id="CHEBI:597326"/>
    </ligand>
</feature>
<evidence type="ECO:0000256" key="9">
    <source>
        <dbReference type="HAMAP-Rule" id="MF_01693"/>
    </source>
</evidence>
<dbReference type="InterPro" id="IPR004839">
    <property type="entry name" value="Aminotransferase_I/II_large"/>
</dbReference>
<dbReference type="EC" id="2.3.1.47" evidence="9"/>
<dbReference type="EMBL" id="JBCFXD010000001">
    <property type="protein sequence ID" value="MEL7557427.1"/>
    <property type="molecule type" value="Genomic_DNA"/>
</dbReference>
<keyword evidence="11" id="KW-0012">Acyltransferase</keyword>
<dbReference type="HAMAP" id="MF_01693">
    <property type="entry name" value="BioF_aminotrans_2"/>
    <property type="match status" value="1"/>
</dbReference>
<dbReference type="RefSeq" id="WP_342404486.1">
    <property type="nucleotide sequence ID" value="NZ_JBCFXD010000001.1"/>
</dbReference>
<dbReference type="InterPro" id="IPR015422">
    <property type="entry name" value="PyrdxlP-dep_Trfase_small"/>
</dbReference>
<feature type="binding site" evidence="9">
    <location>
        <position position="19"/>
    </location>
    <ligand>
        <name>substrate</name>
    </ligand>
</feature>
<evidence type="ECO:0000256" key="4">
    <source>
        <dbReference type="ARBA" id="ARBA00011738"/>
    </source>
</evidence>
<feature type="domain" description="Aminotransferase class I/classII large" evidence="10">
    <location>
        <begin position="39"/>
        <end position="377"/>
    </location>
</feature>
<evidence type="ECO:0000256" key="7">
    <source>
        <dbReference type="ARBA" id="ARBA00022898"/>
    </source>
</evidence>
<dbReference type="Proteomes" id="UP001467669">
    <property type="component" value="Unassembled WGS sequence"/>
</dbReference>
<dbReference type="PANTHER" id="PTHR13693:SF100">
    <property type="entry name" value="8-AMINO-7-OXONONANOATE SYNTHASE"/>
    <property type="match status" value="1"/>
</dbReference>
<feature type="binding site" evidence="9">
    <location>
        <position position="176"/>
    </location>
    <ligand>
        <name>pyridoxal 5'-phosphate</name>
        <dbReference type="ChEBI" id="CHEBI:597326"/>
    </ligand>
</feature>